<reference evidence="4 5" key="1">
    <citation type="submission" date="2018-02" db="EMBL/GenBank/DDBJ databases">
        <title>Jeotgalibacillus proteolyticum sp. nov. a protease producing bacterium isolated from ocean sediments of Laizhou Bay.</title>
        <authorList>
            <person name="Li Y."/>
        </authorList>
    </citation>
    <scope>NUCLEOTIDE SEQUENCE [LARGE SCALE GENOMIC DNA]</scope>
    <source>
        <strain evidence="4 5">22-7</strain>
    </source>
</reference>
<evidence type="ECO:0000313" key="5">
    <source>
        <dbReference type="Proteomes" id="UP000239047"/>
    </source>
</evidence>
<proteinExistence type="predicted"/>
<dbReference type="Pfam" id="PF00440">
    <property type="entry name" value="TetR_N"/>
    <property type="match status" value="1"/>
</dbReference>
<dbReference type="AlphaFoldDB" id="A0A2S5G7W8"/>
<dbReference type="EMBL" id="PREZ01000007">
    <property type="protein sequence ID" value="PPA69079.1"/>
    <property type="molecule type" value="Genomic_DNA"/>
</dbReference>
<feature type="DNA-binding region" description="H-T-H motif" evidence="2">
    <location>
        <begin position="33"/>
        <end position="52"/>
    </location>
</feature>
<dbReference type="Pfam" id="PF14278">
    <property type="entry name" value="TetR_C_8"/>
    <property type="match status" value="1"/>
</dbReference>
<dbReference type="InterPro" id="IPR001647">
    <property type="entry name" value="HTH_TetR"/>
</dbReference>
<sequence>MSKRLDNRKKYTRNVLKKSIISLLQEKPISSITVKEICEKADINRSTFYTHYSDHLDLLNKIENEVTEEMDAYLNSYSYEVEEEAIQITEKILEYINDNKLILRTLLNSNSSLHFEQKMMTLTRRYMLNNWMKESNVEEEKSKFLSTFVISGAIHVIKDWIDNDMDQTPGEMALMINSFVNYGFSYLED</sequence>
<dbReference type="InterPro" id="IPR039532">
    <property type="entry name" value="TetR_C_Firmicutes"/>
</dbReference>
<gene>
    <name evidence="4" type="ORF">C4B60_17345</name>
</gene>
<keyword evidence="5" id="KW-1185">Reference proteome</keyword>
<name>A0A2S5G7W8_9BACL</name>
<dbReference type="PROSITE" id="PS50977">
    <property type="entry name" value="HTH_TETR_2"/>
    <property type="match status" value="1"/>
</dbReference>
<evidence type="ECO:0000259" key="3">
    <source>
        <dbReference type="PROSITE" id="PS50977"/>
    </source>
</evidence>
<accession>A0A2S5G7W8</accession>
<evidence type="ECO:0000256" key="1">
    <source>
        <dbReference type="ARBA" id="ARBA00023125"/>
    </source>
</evidence>
<evidence type="ECO:0000256" key="2">
    <source>
        <dbReference type="PROSITE-ProRule" id="PRU00335"/>
    </source>
</evidence>
<dbReference type="InterPro" id="IPR009057">
    <property type="entry name" value="Homeodomain-like_sf"/>
</dbReference>
<comment type="caution">
    <text evidence="4">The sequence shown here is derived from an EMBL/GenBank/DDBJ whole genome shotgun (WGS) entry which is preliminary data.</text>
</comment>
<dbReference type="RefSeq" id="WP_104059298.1">
    <property type="nucleotide sequence ID" value="NZ_PREZ01000007.1"/>
</dbReference>
<dbReference type="Proteomes" id="UP000239047">
    <property type="component" value="Unassembled WGS sequence"/>
</dbReference>
<protein>
    <submittedName>
        <fullName evidence="4">TetR/AcrR family transcriptional regulator</fullName>
    </submittedName>
</protein>
<dbReference type="PANTHER" id="PTHR43479:SF7">
    <property type="entry name" value="TETR-FAMILY TRANSCRIPTIONAL REGULATOR"/>
    <property type="match status" value="1"/>
</dbReference>
<organism evidence="4 5">
    <name type="scientific">Jeotgalibacillus proteolyticus</name>
    <dbReference type="NCBI Taxonomy" id="2082395"/>
    <lineage>
        <taxon>Bacteria</taxon>
        <taxon>Bacillati</taxon>
        <taxon>Bacillota</taxon>
        <taxon>Bacilli</taxon>
        <taxon>Bacillales</taxon>
        <taxon>Caryophanaceae</taxon>
        <taxon>Jeotgalibacillus</taxon>
    </lineage>
</organism>
<dbReference type="InterPro" id="IPR050624">
    <property type="entry name" value="HTH-type_Tx_Regulator"/>
</dbReference>
<evidence type="ECO:0000313" key="4">
    <source>
        <dbReference type="EMBL" id="PPA69079.1"/>
    </source>
</evidence>
<keyword evidence="1 2" id="KW-0238">DNA-binding</keyword>
<dbReference type="SUPFAM" id="SSF46689">
    <property type="entry name" value="Homeodomain-like"/>
    <property type="match status" value="1"/>
</dbReference>
<feature type="domain" description="HTH tetR-type" evidence="3">
    <location>
        <begin position="10"/>
        <end position="70"/>
    </location>
</feature>
<dbReference type="OrthoDB" id="9810250at2"/>
<dbReference type="Gene3D" id="1.10.357.10">
    <property type="entry name" value="Tetracycline Repressor, domain 2"/>
    <property type="match status" value="1"/>
</dbReference>
<dbReference type="GO" id="GO:0003677">
    <property type="term" value="F:DNA binding"/>
    <property type="evidence" value="ECO:0007669"/>
    <property type="project" value="UniProtKB-UniRule"/>
</dbReference>
<dbReference type="PANTHER" id="PTHR43479">
    <property type="entry name" value="ACREF/ENVCD OPERON REPRESSOR-RELATED"/>
    <property type="match status" value="1"/>
</dbReference>